<organism evidence="8">
    <name type="scientific">Menopon gallinae</name>
    <name type="common">poultry shaft louse</name>
    <dbReference type="NCBI Taxonomy" id="328185"/>
    <lineage>
        <taxon>Eukaryota</taxon>
        <taxon>Metazoa</taxon>
        <taxon>Ecdysozoa</taxon>
        <taxon>Arthropoda</taxon>
        <taxon>Hexapoda</taxon>
        <taxon>Insecta</taxon>
        <taxon>Pterygota</taxon>
        <taxon>Neoptera</taxon>
        <taxon>Paraneoptera</taxon>
        <taxon>Psocodea</taxon>
        <taxon>Troctomorpha</taxon>
        <taxon>Phthiraptera</taxon>
        <taxon>Amblycera</taxon>
        <taxon>Menoponidae</taxon>
        <taxon>Menopon</taxon>
    </lineage>
</organism>
<feature type="transmembrane region" description="Helical" evidence="7">
    <location>
        <begin position="408"/>
        <end position="426"/>
    </location>
</feature>
<keyword evidence="5 7" id="KW-0472">Membrane</keyword>
<feature type="transmembrane region" description="Helical" evidence="7">
    <location>
        <begin position="107"/>
        <end position="127"/>
    </location>
</feature>
<gene>
    <name evidence="8" type="ORF">PYX00_003785</name>
</gene>
<feature type="transmembrane region" description="Helical" evidence="7">
    <location>
        <begin position="68"/>
        <end position="87"/>
    </location>
</feature>
<keyword evidence="3 7" id="KW-0812">Transmembrane</keyword>
<evidence type="ECO:0000256" key="1">
    <source>
        <dbReference type="ARBA" id="ARBA00004141"/>
    </source>
</evidence>
<accession>A0AAW2I2V5</accession>
<reference evidence="8" key="1">
    <citation type="journal article" date="2024" name="Gigascience">
        <title>Chromosome-level genome of the poultry shaft louse Menopon gallinae provides insight into the host-switching and adaptive evolution of parasitic lice.</title>
        <authorList>
            <person name="Xu Y."/>
            <person name="Ma L."/>
            <person name="Liu S."/>
            <person name="Liang Y."/>
            <person name="Liu Q."/>
            <person name="He Z."/>
            <person name="Tian L."/>
            <person name="Duan Y."/>
            <person name="Cai W."/>
            <person name="Li H."/>
            <person name="Song F."/>
        </authorList>
    </citation>
    <scope>NUCLEOTIDE SEQUENCE</scope>
    <source>
        <strain evidence="8">Cailab_2023a</strain>
    </source>
</reference>
<feature type="transmembrane region" description="Helical" evidence="7">
    <location>
        <begin position="150"/>
        <end position="170"/>
    </location>
</feature>
<sequence>MYRRMPGGRRSLTKSNIAKTLPPPGGSSVSDDFLRSRCSGNSANDSSPSKLVSPKHIPIPNIPQESTIVFELYMFTFSVMASFLQFLHLYRSVWWLPQSYTRHTMNFYLIDPYLVGFIVIILGRRLIYSLLSQALARCTSASLWPLFQKLLTLILLIAVFASLFYCAFHIMKNHPIVNILYLCYPISVYFISFGLSISPFFDMSCFPQNSKDNKKGKFLIGKPIHSCSMSPQFIREEVDSLRSNFNCRMKQVLISSILSAYYAAFLPWCFAQASLYYDAYWVTQHMALVWLGCFTMHSAYSYPPAYCDVLHRAALHLGRWVRVQGRNQHIPTHIWDESTLWSQGALVRYSKDLYKAEGLATAAEPGNSTQYRFYALFNDPSAPILTLLGLQSSLVLLQLAALARASEWHQVLSIALLLFANYYMLFKLTRDYLVCWKVHKAEQMIQEKMSG</sequence>
<protein>
    <recommendedName>
        <fullName evidence="9">Transmembrane protein 39A</fullName>
    </recommendedName>
</protein>
<dbReference type="PANTHER" id="PTHR12995:SF4">
    <property type="entry name" value="FI21814P1"/>
    <property type="match status" value="1"/>
</dbReference>
<name>A0AAW2I2V5_9NEOP</name>
<evidence type="ECO:0000256" key="4">
    <source>
        <dbReference type="ARBA" id="ARBA00022989"/>
    </source>
</evidence>
<comment type="similarity">
    <text evidence="2">Belongs to the TMEM39 family.</text>
</comment>
<feature type="transmembrane region" description="Helical" evidence="7">
    <location>
        <begin position="176"/>
        <end position="201"/>
    </location>
</feature>
<dbReference type="AlphaFoldDB" id="A0AAW2I2V5"/>
<dbReference type="InterPro" id="IPR019397">
    <property type="entry name" value="Uncharacterised_TMEM39"/>
</dbReference>
<evidence type="ECO:0000256" key="2">
    <source>
        <dbReference type="ARBA" id="ARBA00010737"/>
    </source>
</evidence>
<comment type="subcellular location">
    <subcellularLocation>
        <location evidence="1">Membrane</location>
        <topology evidence="1">Multi-pass membrane protein</topology>
    </subcellularLocation>
</comment>
<evidence type="ECO:0000313" key="8">
    <source>
        <dbReference type="EMBL" id="KAL0276156.1"/>
    </source>
</evidence>
<keyword evidence="4 7" id="KW-1133">Transmembrane helix</keyword>
<feature type="transmembrane region" description="Helical" evidence="7">
    <location>
        <begin position="382"/>
        <end position="402"/>
    </location>
</feature>
<evidence type="ECO:0000256" key="7">
    <source>
        <dbReference type="SAM" id="Phobius"/>
    </source>
</evidence>
<comment type="caution">
    <text evidence="8">The sequence shown here is derived from an EMBL/GenBank/DDBJ whole genome shotgun (WGS) entry which is preliminary data.</text>
</comment>
<evidence type="ECO:0000256" key="3">
    <source>
        <dbReference type="ARBA" id="ARBA00022692"/>
    </source>
</evidence>
<feature type="transmembrane region" description="Helical" evidence="7">
    <location>
        <begin position="252"/>
        <end position="273"/>
    </location>
</feature>
<feature type="region of interest" description="Disordered" evidence="6">
    <location>
        <begin position="1"/>
        <end position="32"/>
    </location>
</feature>
<dbReference type="PANTHER" id="PTHR12995">
    <property type="entry name" value="FI21814P1"/>
    <property type="match status" value="1"/>
</dbReference>
<evidence type="ECO:0000256" key="5">
    <source>
        <dbReference type="ARBA" id="ARBA00023136"/>
    </source>
</evidence>
<proteinExistence type="inferred from homology"/>
<dbReference type="Pfam" id="PF10271">
    <property type="entry name" value="Tmp39"/>
    <property type="match status" value="1"/>
</dbReference>
<dbReference type="EMBL" id="JARGDH010000002">
    <property type="protein sequence ID" value="KAL0276156.1"/>
    <property type="molecule type" value="Genomic_DNA"/>
</dbReference>
<evidence type="ECO:0008006" key="9">
    <source>
        <dbReference type="Google" id="ProtNLM"/>
    </source>
</evidence>
<feature type="transmembrane region" description="Helical" evidence="7">
    <location>
        <begin position="279"/>
        <end position="302"/>
    </location>
</feature>
<dbReference type="GO" id="GO:0016020">
    <property type="term" value="C:membrane"/>
    <property type="evidence" value="ECO:0007669"/>
    <property type="project" value="UniProtKB-SubCell"/>
</dbReference>
<evidence type="ECO:0000256" key="6">
    <source>
        <dbReference type="SAM" id="MobiDB-lite"/>
    </source>
</evidence>